<evidence type="ECO:0000313" key="2">
    <source>
        <dbReference type="Proteomes" id="UP000629098"/>
    </source>
</evidence>
<name>A0A8J7C5F3_9CYAN</name>
<organism evidence="1 2">
    <name type="scientific">Iningainema tapete BLCC-T55</name>
    <dbReference type="NCBI Taxonomy" id="2748662"/>
    <lineage>
        <taxon>Bacteria</taxon>
        <taxon>Bacillati</taxon>
        <taxon>Cyanobacteriota</taxon>
        <taxon>Cyanophyceae</taxon>
        <taxon>Nostocales</taxon>
        <taxon>Scytonemataceae</taxon>
        <taxon>Iningainema tapete</taxon>
    </lineage>
</organism>
<dbReference type="AlphaFoldDB" id="A0A8J7C5F3"/>
<sequence>MVRVISRAVRVNHTGRDRSGVINPYLGSRKERNRCPFRLTGEESTT</sequence>
<accession>A0A8J7C5F3</accession>
<keyword evidence="2" id="KW-1185">Reference proteome</keyword>
<evidence type="ECO:0000313" key="1">
    <source>
        <dbReference type="EMBL" id="MBD2770746.1"/>
    </source>
</evidence>
<protein>
    <submittedName>
        <fullName evidence="1">Uncharacterized protein</fullName>
    </submittedName>
</protein>
<dbReference type="RefSeq" id="WP_190825041.1">
    <property type="nucleotide sequence ID" value="NZ_CAWPPI010000009.1"/>
</dbReference>
<comment type="caution">
    <text evidence="1">The sequence shown here is derived from an EMBL/GenBank/DDBJ whole genome shotgun (WGS) entry which is preliminary data.</text>
</comment>
<proteinExistence type="predicted"/>
<gene>
    <name evidence="1" type="ORF">ICL16_01060</name>
</gene>
<reference evidence="1" key="1">
    <citation type="submission" date="2020-09" db="EMBL/GenBank/DDBJ databases">
        <title>Iningainema tapete sp. nov. (Scytonemataceae, Cyanobacteria) from greenhouses in central Florida (USA) produces two types of nodularin with biosynthetic potential for microcystin-LR and anabaenopeptins.</title>
        <authorList>
            <person name="Berthold D.E."/>
            <person name="Lefler F.W."/>
            <person name="Huang I.-S."/>
            <person name="Abdulla H."/>
            <person name="Zimba P.V."/>
            <person name="Laughinghouse H.D. IV."/>
        </authorList>
    </citation>
    <scope>NUCLEOTIDE SEQUENCE</scope>
    <source>
        <strain evidence="1">BLCCT55</strain>
    </source>
</reference>
<dbReference type="EMBL" id="JACXAE010000009">
    <property type="protein sequence ID" value="MBD2770746.1"/>
    <property type="molecule type" value="Genomic_DNA"/>
</dbReference>
<dbReference type="Proteomes" id="UP000629098">
    <property type="component" value="Unassembled WGS sequence"/>
</dbReference>